<name>A0ABD1FI27_HYPHA</name>
<protein>
    <submittedName>
        <fullName evidence="2">Uncharacterized protein</fullName>
    </submittedName>
</protein>
<dbReference type="PANTHER" id="PTHR21831">
    <property type="entry name" value="MICROTUBULE-ASSOCIATED PROTEIN 10"/>
    <property type="match status" value="1"/>
</dbReference>
<keyword evidence="3" id="KW-1185">Reference proteome</keyword>
<evidence type="ECO:0000256" key="1">
    <source>
        <dbReference type="SAM" id="MobiDB-lite"/>
    </source>
</evidence>
<sequence>MDKIVTENLFLLEFLVDNVDMEKKCECDIPPGETCVSFQFLDNAPLDVCEADFAPGQNLKAASSSTVKVGKSCLFSLSPNQAVAATEQFDIFVSVMKKMQPGWLPERVEIGGCVIGIANMFNQLISCVELSDGNCPTAKTLKDEFNITDSKGGVIGKISVYIRMSCFGKLIVTQFQMNLEDKSVLFKDKEGKNLYRYKKAGKKKLEDPGPYDMGGGNYSYNPNCPQTPCPPSYTQPSSPQSNLYSCPFAPCGDPHNGDLQKPVTSTVPLHYPTSNPALPPCMECGYSSDPICVSGVPAMSMYPTPSPRPPPDGNYQEIGASMGGNSLTIRVHKDKGKAEQVNLDDNCTCGSGNQLVPTTGRSQQQAFAMRPGASPNVPFSFKMGQCGDSAPSGNNVVVNPPVYTAPDGTQFTEFSDPNKETFILRIGKKTEGVDKKNNLELELQTPKGPPLKPLPRKETVETQYDPLDAGPGADTKKDKKGKKKGAKANKKKKGKGKKKK</sequence>
<dbReference type="Proteomes" id="UP001566132">
    <property type="component" value="Unassembled WGS sequence"/>
</dbReference>
<evidence type="ECO:0000313" key="2">
    <source>
        <dbReference type="EMBL" id="KAL1518273.1"/>
    </source>
</evidence>
<organism evidence="2 3">
    <name type="scientific">Hypothenemus hampei</name>
    <name type="common">Coffee berry borer</name>
    <dbReference type="NCBI Taxonomy" id="57062"/>
    <lineage>
        <taxon>Eukaryota</taxon>
        <taxon>Metazoa</taxon>
        <taxon>Ecdysozoa</taxon>
        <taxon>Arthropoda</taxon>
        <taxon>Hexapoda</taxon>
        <taxon>Insecta</taxon>
        <taxon>Pterygota</taxon>
        <taxon>Neoptera</taxon>
        <taxon>Endopterygota</taxon>
        <taxon>Coleoptera</taxon>
        <taxon>Polyphaga</taxon>
        <taxon>Cucujiformia</taxon>
        <taxon>Curculionidae</taxon>
        <taxon>Scolytinae</taxon>
        <taxon>Hypothenemus</taxon>
    </lineage>
</organism>
<dbReference type="EMBL" id="JBDJPC010000001">
    <property type="protein sequence ID" value="KAL1518273.1"/>
    <property type="molecule type" value="Genomic_DNA"/>
</dbReference>
<feature type="compositionally biased region" description="Basic residues" evidence="1">
    <location>
        <begin position="478"/>
        <end position="500"/>
    </location>
</feature>
<gene>
    <name evidence="2" type="ORF">ABEB36_001918</name>
</gene>
<dbReference type="PANTHER" id="PTHR21831:SF2">
    <property type="entry name" value="MICROTUBULE-ASSOCIATED PROTEIN 10"/>
    <property type="match status" value="1"/>
</dbReference>
<reference evidence="2 3" key="1">
    <citation type="submission" date="2024-05" db="EMBL/GenBank/DDBJ databases">
        <title>Genetic variation in Jamaican populations of the coffee berry borer (Hypothenemus hampei).</title>
        <authorList>
            <person name="Errbii M."/>
            <person name="Myrie A."/>
        </authorList>
    </citation>
    <scope>NUCLEOTIDE SEQUENCE [LARGE SCALE GENOMIC DNA]</scope>
    <source>
        <strain evidence="2">JA-Hopewell-2020-01-JO</strain>
        <tissue evidence="2">Whole body</tissue>
    </source>
</reference>
<accession>A0ABD1FI27</accession>
<dbReference type="Pfam" id="PF14924">
    <property type="entry name" value="MAP10_N"/>
    <property type="match status" value="1"/>
</dbReference>
<proteinExistence type="predicted"/>
<dbReference type="InterPro" id="IPR039302">
    <property type="entry name" value="MAP10"/>
</dbReference>
<feature type="region of interest" description="Disordered" evidence="1">
    <location>
        <begin position="437"/>
        <end position="500"/>
    </location>
</feature>
<dbReference type="AlphaFoldDB" id="A0ABD1FI27"/>
<evidence type="ECO:0000313" key="3">
    <source>
        <dbReference type="Proteomes" id="UP001566132"/>
    </source>
</evidence>
<comment type="caution">
    <text evidence="2">The sequence shown here is derived from an EMBL/GenBank/DDBJ whole genome shotgun (WGS) entry which is preliminary data.</text>
</comment>